<dbReference type="SUPFAM" id="SSF57667">
    <property type="entry name" value="beta-beta-alpha zinc fingers"/>
    <property type="match status" value="1"/>
</dbReference>
<gene>
    <name evidence="12" type="ORF">BGZ80_004143</name>
</gene>
<organism evidence="12 13">
    <name type="scientific">Entomortierella chlamydospora</name>
    <dbReference type="NCBI Taxonomy" id="101097"/>
    <lineage>
        <taxon>Eukaryota</taxon>
        <taxon>Fungi</taxon>
        <taxon>Fungi incertae sedis</taxon>
        <taxon>Mucoromycota</taxon>
        <taxon>Mortierellomycotina</taxon>
        <taxon>Mortierellomycetes</taxon>
        <taxon>Mortierellales</taxon>
        <taxon>Mortierellaceae</taxon>
        <taxon>Entomortierella</taxon>
    </lineage>
</organism>
<evidence type="ECO:0000313" key="13">
    <source>
        <dbReference type="Proteomes" id="UP000703661"/>
    </source>
</evidence>
<dbReference type="GO" id="GO:0000978">
    <property type="term" value="F:RNA polymerase II cis-regulatory region sequence-specific DNA binding"/>
    <property type="evidence" value="ECO:0007669"/>
    <property type="project" value="TreeGrafter"/>
</dbReference>
<evidence type="ECO:0000256" key="9">
    <source>
        <dbReference type="PROSITE-ProRule" id="PRU00042"/>
    </source>
</evidence>
<evidence type="ECO:0000256" key="3">
    <source>
        <dbReference type="ARBA" id="ARBA00022737"/>
    </source>
</evidence>
<evidence type="ECO:0000256" key="1">
    <source>
        <dbReference type="ARBA" id="ARBA00004123"/>
    </source>
</evidence>
<keyword evidence="4 9" id="KW-0863">Zinc-finger</keyword>
<keyword evidence="13" id="KW-1185">Reference proteome</keyword>
<comment type="caution">
    <text evidence="12">The sequence shown here is derived from an EMBL/GenBank/DDBJ whole genome shotgun (WGS) entry which is preliminary data.</text>
</comment>
<evidence type="ECO:0000256" key="10">
    <source>
        <dbReference type="SAM" id="MobiDB-lite"/>
    </source>
</evidence>
<evidence type="ECO:0000256" key="8">
    <source>
        <dbReference type="ARBA" id="ARBA00023242"/>
    </source>
</evidence>
<feature type="domain" description="C2H2-type" evidence="11">
    <location>
        <begin position="49"/>
        <end position="74"/>
    </location>
</feature>
<keyword evidence="8" id="KW-0539">Nucleus</keyword>
<dbReference type="InterPro" id="IPR036236">
    <property type="entry name" value="Znf_C2H2_sf"/>
</dbReference>
<feature type="domain" description="C2H2-type" evidence="11">
    <location>
        <begin position="19"/>
        <end position="48"/>
    </location>
</feature>
<evidence type="ECO:0000313" key="12">
    <source>
        <dbReference type="EMBL" id="KAG0007866.1"/>
    </source>
</evidence>
<dbReference type="PANTHER" id="PTHR14003:SF19">
    <property type="entry name" value="YY2 TRANSCRIPTION FACTOR"/>
    <property type="match status" value="1"/>
</dbReference>
<keyword evidence="5" id="KW-0862">Zinc</keyword>
<evidence type="ECO:0000256" key="2">
    <source>
        <dbReference type="ARBA" id="ARBA00022723"/>
    </source>
</evidence>
<evidence type="ECO:0000256" key="6">
    <source>
        <dbReference type="ARBA" id="ARBA00023015"/>
    </source>
</evidence>
<dbReference type="PROSITE" id="PS00028">
    <property type="entry name" value="ZINC_FINGER_C2H2_1"/>
    <property type="match status" value="2"/>
</dbReference>
<dbReference type="Gene3D" id="3.30.160.60">
    <property type="entry name" value="Classic Zinc Finger"/>
    <property type="match status" value="2"/>
</dbReference>
<keyword evidence="2" id="KW-0479">Metal-binding</keyword>
<dbReference type="EMBL" id="JAAAID010002142">
    <property type="protein sequence ID" value="KAG0007866.1"/>
    <property type="molecule type" value="Genomic_DNA"/>
</dbReference>
<dbReference type="GO" id="GO:0008270">
    <property type="term" value="F:zinc ion binding"/>
    <property type="evidence" value="ECO:0007669"/>
    <property type="project" value="UniProtKB-KW"/>
</dbReference>
<dbReference type="PROSITE" id="PS50157">
    <property type="entry name" value="ZINC_FINGER_C2H2_2"/>
    <property type="match status" value="2"/>
</dbReference>
<dbReference type="Pfam" id="PF00096">
    <property type="entry name" value="zf-C2H2"/>
    <property type="match status" value="2"/>
</dbReference>
<evidence type="ECO:0000259" key="11">
    <source>
        <dbReference type="PROSITE" id="PS50157"/>
    </source>
</evidence>
<comment type="subcellular location">
    <subcellularLocation>
        <location evidence="1">Nucleus</location>
    </subcellularLocation>
</comment>
<dbReference type="FunFam" id="3.30.160.60:FF:000125">
    <property type="entry name" value="Putative zinc finger protein 143"/>
    <property type="match status" value="1"/>
</dbReference>
<dbReference type="AlphaFoldDB" id="A0A9P6MNP8"/>
<dbReference type="GO" id="GO:0031519">
    <property type="term" value="C:PcG protein complex"/>
    <property type="evidence" value="ECO:0007669"/>
    <property type="project" value="TreeGrafter"/>
</dbReference>
<keyword evidence="7" id="KW-0804">Transcription</keyword>
<dbReference type="FunFam" id="3.30.160.60:FF:000012">
    <property type="entry name" value="RB-associated KRAB zinc finger protein-like"/>
    <property type="match status" value="1"/>
</dbReference>
<dbReference type="PANTHER" id="PTHR14003">
    <property type="entry name" value="TRANSCRIPTIONAL REPRESSOR PROTEIN YY"/>
    <property type="match status" value="1"/>
</dbReference>
<dbReference type="GO" id="GO:0005667">
    <property type="term" value="C:transcription regulator complex"/>
    <property type="evidence" value="ECO:0007669"/>
    <property type="project" value="TreeGrafter"/>
</dbReference>
<feature type="compositionally biased region" description="Basic residues" evidence="10">
    <location>
        <begin position="199"/>
        <end position="215"/>
    </location>
</feature>
<dbReference type="GO" id="GO:0000785">
    <property type="term" value="C:chromatin"/>
    <property type="evidence" value="ECO:0007669"/>
    <property type="project" value="TreeGrafter"/>
</dbReference>
<accession>A0A9P6MNP8</accession>
<dbReference type="InterPro" id="IPR013087">
    <property type="entry name" value="Znf_C2H2_type"/>
</dbReference>
<dbReference type="GO" id="GO:0000981">
    <property type="term" value="F:DNA-binding transcription factor activity, RNA polymerase II-specific"/>
    <property type="evidence" value="ECO:0007669"/>
    <property type="project" value="TreeGrafter"/>
</dbReference>
<dbReference type="SMART" id="SM00355">
    <property type="entry name" value="ZnF_C2H2"/>
    <property type="match status" value="2"/>
</dbReference>
<proteinExistence type="predicted"/>
<evidence type="ECO:0000256" key="7">
    <source>
        <dbReference type="ARBA" id="ARBA00023163"/>
    </source>
</evidence>
<evidence type="ECO:0000256" key="5">
    <source>
        <dbReference type="ARBA" id="ARBA00022833"/>
    </source>
</evidence>
<dbReference type="Proteomes" id="UP000703661">
    <property type="component" value="Unassembled WGS sequence"/>
</dbReference>
<name>A0A9P6MNP8_9FUNG</name>
<reference evidence="12" key="1">
    <citation type="journal article" date="2020" name="Fungal Divers.">
        <title>Resolving the Mortierellaceae phylogeny through synthesis of multi-gene phylogenetics and phylogenomics.</title>
        <authorList>
            <person name="Vandepol N."/>
            <person name="Liber J."/>
            <person name="Desiro A."/>
            <person name="Na H."/>
            <person name="Kennedy M."/>
            <person name="Barry K."/>
            <person name="Grigoriev I.V."/>
            <person name="Miller A.N."/>
            <person name="O'Donnell K."/>
            <person name="Stajich J.E."/>
            <person name="Bonito G."/>
        </authorList>
    </citation>
    <scope>NUCLEOTIDE SEQUENCE</scope>
    <source>
        <strain evidence="12">NRRL 2769</strain>
    </source>
</reference>
<sequence>MDILELIHSEGHQHDSRPFRCTWDGCGKAFSRRSDLARHGRIHTNERPFVCQEPNCTKSFIQRSALTVHQRTHSAPLLATVASTPENGLTSAASMAAARDNLNQALPQGACYEMMGAPMLDGDMSSHSLQVQIPTYQSMSPVHTPPHMPHEGSPMSPMSPLSPMTPITPIGQMNLSSMDPLAHLHPMLHLEQPHMKGNHMHNQPHQHHLQHHQQHHQQQYIKQEEYDRYPSQLQARPPHPLQPHDLGHSYQHFLSHLTPSQDMTGSIEYSRVGPNSLQVETPFYPQLY</sequence>
<feature type="region of interest" description="Disordered" evidence="10">
    <location>
        <begin position="199"/>
        <end position="222"/>
    </location>
</feature>
<protein>
    <recommendedName>
        <fullName evidence="11">C2H2-type domain-containing protein</fullName>
    </recommendedName>
</protein>
<keyword evidence="3" id="KW-0677">Repeat</keyword>
<evidence type="ECO:0000256" key="4">
    <source>
        <dbReference type="ARBA" id="ARBA00022771"/>
    </source>
</evidence>
<keyword evidence="6" id="KW-0805">Transcription regulation</keyword>